<dbReference type="Proteomes" id="UP000018719">
    <property type="component" value="Unassembled WGS sequence"/>
</dbReference>
<dbReference type="EMBL" id="AHMM02000025">
    <property type="protein sequence ID" value="EQA35092.1"/>
    <property type="molecule type" value="Genomic_DNA"/>
</dbReference>
<dbReference type="AlphaFoldDB" id="V6H8L0"/>
<name>V6H8L0_9LEPT</name>
<comment type="caution">
    <text evidence="2">The sequence shown here is derived from an EMBL/GenBank/DDBJ whole genome shotgun (WGS) entry which is preliminary data.</text>
</comment>
<accession>V6H8L0</accession>
<evidence type="ECO:0000313" key="2">
    <source>
        <dbReference type="EMBL" id="EQA35092.1"/>
    </source>
</evidence>
<keyword evidence="1" id="KW-0812">Transmembrane</keyword>
<keyword evidence="1" id="KW-0472">Membrane</keyword>
<evidence type="ECO:0000313" key="3">
    <source>
        <dbReference type="Proteomes" id="UP000018719"/>
    </source>
</evidence>
<feature type="transmembrane region" description="Helical" evidence="1">
    <location>
        <begin position="21"/>
        <end position="41"/>
    </location>
</feature>
<evidence type="ECO:0000256" key="1">
    <source>
        <dbReference type="SAM" id="Phobius"/>
    </source>
</evidence>
<keyword evidence="1" id="KW-1133">Transmembrane helix</keyword>
<protein>
    <submittedName>
        <fullName evidence="2">Uncharacterized protein</fullName>
    </submittedName>
</protein>
<proteinExistence type="predicted"/>
<reference evidence="2 3" key="1">
    <citation type="submission" date="2013-05" db="EMBL/GenBank/DDBJ databases">
        <authorList>
            <person name="Harkins D.M."/>
            <person name="Durkin A.S."/>
            <person name="Brinkac L.M."/>
            <person name="Haft D.H."/>
            <person name="Selengut J.D."/>
            <person name="Sanka R."/>
            <person name="DePew J."/>
            <person name="Purushe J."/>
            <person name="Hartskeerl R.A."/>
            <person name="Ahmed A."/>
            <person name="van der Linden H."/>
            <person name="Goris M.G.A."/>
            <person name="Vinetz J.M."/>
            <person name="Sutton G.G."/>
            <person name="Nierman W.C."/>
            <person name="Fouts D.E."/>
        </authorList>
    </citation>
    <scope>NUCLEOTIDE SEQUENCE [LARGE SCALE GENOMIC DNA]</scope>
    <source>
        <strain evidence="2 3">10</strain>
    </source>
</reference>
<sequence length="215" mass="24924">MLLTESSHTLNWRSGMRPKSLPKLIAFAFPSAILLANFYLFSTTEHKIEEYKNEPPFLRFDFTDSYLEDRSSQAFHLADGKDSTEWKKLRPSSRSMDFDVELRLSHRLRNGVYIPSHWKEIIVKACSKKAPKLEFKIFLREAINVDKESRLPNDSIYVSQTLDFGKSEEIRFPLTKKFDPVPAKDYPKGIIIWSVEGTFQGMGPEACLKEIQILE</sequence>
<gene>
    <name evidence="2" type="ORF">LEP1GSC047_0989</name>
</gene>
<organism evidence="2 3">
    <name type="scientific">Leptospira inadai serovar Lyme str. 10</name>
    <dbReference type="NCBI Taxonomy" id="1049790"/>
    <lineage>
        <taxon>Bacteria</taxon>
        <taxon>Pseudomonadati</taxon>
        <taxon>Spirochaetota</taxon>
        <taxon>Spirochaetia</taxon>
        <taxon>Leptospirales</taxon>
        <taxon>Leptospiraceae</taxon>
        <taxon>Leptospira</taxon>
    </lineage>
</organism>